<dbReference type="RefSeq" id="XP_031911700.1">
    <property type="nucleotide sequence ID" value="XM_032062514.1"/>
</dbReference>
<dbReference type="GeneID" id="43646724"/>
<dbReference type="EMBL" id="ML743591">
    <property type="protein sequence ID" value="KAE8135637.1"/>
    <property type="molecule type" value="Genomic_DNA"/>
</dbReference>
<reference evidence="2 3" key="1">
    <citation type="submission" date="2019-04" db="EMBL/GenBank/DDBJ databases">
        <title>Friends and foes A comparative genomics study of 23 Aspergillus species from section Flavi.</title>
        <authorList>
            <consortium name="DOE Joint Genome Institute"/>
            <person name="Kjaerbolling I."/>
            <person name="Vesth T."/>
            <person name="Frisvad J.C."/>
            <person name="Nybo J.L."/>
            <person name="Theobald S."/>
            <person name="Kildgaard S."/>
            <person name="Isbrandt T."/>
            <person name="Kuo A."/>
            <person name="Sato A."/>
            <person name="Lyhne E.K."/>
            <person name="Kogle M.E."/>
            <person name="Wiebenga A."/>
            <person name="Kun R.S."/>
            <person name="Lubbers R.J."/>
            <person name="Makela M.R."/>
            <person name="Barry K."/>
            <person name="Chovatia M."/>
            <person name="Clum A."/>
            <person name="Daum C."/>
            <person name="Haridas S."/>
            <person name="He G."/>
            <person name="LaButti K."/>
            <person name="Lipzen A."/>
            <person name="Mondo S."/>
            <person name="Riley R."/>
            <person name="Salamov A."/>
            <person name="Simmons B.A."/>
            <person name="Magnuson J.K."/>
            <person name="Henrissat B."/>
            <person name="Mortensen U.H."/>
            <person name="Larsen T.O."/>
            <person name="Devries R.P."/>
            <person name="Grigoriev I.V."/>
            <person name="Machida M."/>
            <person name="Baker S.E."/>
            <person name="Andersen M.R."/>
        </authorList>
    </citation>
    <scope>NUCLEOTIDE SEQUENCE [LARGE SCALE GENOMIC DNA]</scope>
    <source>
        <strain evidence="2 3">CBS 117625</strain>
    </source>
</reference>
<keyword evidence="1" id="KW-1133">Transmembrane helix</keyword>
<keyword evidence="1" id="KW-0472">Membrane</keyword>
<organism evidence="2 3">
    <name type="scientific">Aspergillus pseudotamarii</name>
    <dbReference type="NCBI Taxonomy" id="132259"/>
    <lineage>
        <taxon>Eukaryota</taxon>
        <taxon>Fungi</taxon>
        <taxon>Dikarya</taxon>
        <taxon>Ascomycota</taxon>
        <taxon>Pezizomycotina</taxon>
        <taxon>Eurotiomycetes</taxon>
        <taxon>Eurotiomycetidae</taxon>
        <taxon>Eurotiales</taxon>
        <taxon>Aspergillaceae</taxon>
        <taxon>Aspergillus</taxon>
        <taxon>Aspergillus subgen. Circumdati</taxon>
    </lineage>
</organism>
<gene>
    <name evidence="2" type="ORF">BDV38DRAFT_294511</name>
</gene>
<dbReference type="Proteomes" id="UP000325672">
    <property type="component" value="Unassembled WGS sequence"/>
</dbReference>
<protein>
    <submittedName>
        <fullName evidence="2">Uncharacterized protein</fullName>
    </submittedName>
</protein>
<keyword evidence="3" id="KW-1185">Reference proteome</keyword>
<feature type="transmembrane region" description="Helical" evidence="1">
    <location>
        <begin position="58"/>
        <end position="76"/>
    </location>
</feature>
<evidence type="ECO:0000313" key="2">
    <source>
        <dbReference type="EMBL" id="KAE8135637.1"/>
    </source>
</evidence>
<dbReference type="Pfam" id="PF14518">
    <property type="entry name" value="Haem_oxygenas_2"/>
    <property type="match status" value="1"/>
</dbReference>
<accession>A0A5N6SP04</accession>
<proteinExistence type="predicted"/>
<keyword evidence="1" id="KW-0812">Transmembrane</keyword>
<dbReference type="OrthoDB" id="10057598at2759"/>
<dbReference type="SMART" id="SM01236">
    <property type="entry name" value="Haem_oxygenase_2"/>
    <property type="match status" value="1"/>
</dbReference>
<name>A0A5N6SP04_ASPPS</name>
<evidence type="ECO:0000313" key="3">
    <source>
        <dbReference type="Proteomes" id="UP000325672"/>
    </source>
</evidence>
<sequence>MGLPSYWWSRGTLSDDVEVVPIRNETSLNDNDYRTLRNLATSLQFFDVPLLRTSLPNLALLLFFFFFFFFCFCLLLTRCWRRRKPGVATHAVKEEKCSKATSKRPAYGTGGSTTDYRSLYYKLQNIEDHQDILPGARDLLLSMLSDAITTTVYDKGQGQGIFAIQSYTDGKLFSFLRTSHQGVEDSYQKYIQNRRSGSPRVLVSNRQHAAEVLTRLAPLKLVDGAWLGHINNINTPFAHRHVTRQLWQILSEELGDGILSLHHTYIYNEMLKGLDVKLPEPYERDFGEKIPNTNDRRAFKAVVVQLLISLFPQEFLPEIIGFNLHFEGLSFETMTLARELQELNIDAQYFLLQVTMNNAHSGHAIMAACTVAQYLALVVRDEGPEAAEIAWRRVQAGYALSKHLGDGIESAVIEDGGDIDYHAENNGIPGPYDEEVVNLLIAKAAVAQKIHTACPAKIGGKPLSDWLNTSHITSDSSKLDFLRELSDAAPWVIRGNPDKSRLIREMRRGGKMFGAFTLKEVNLLERWISSMDPRATGNDAQANYWRFTGQKRFLQHPTLAPSPDPFLNFDCSEYPALPLGEDFTHDPLLINFDKNWPKFISMWFTHISLLESFVTVPSRVATELGAAVTRTLRAQYGLSPEADGIFGMDELHHTVSAASTPDLVDIGLEILSRKGINPLPNSLSDILTQSACEFSLTILSASKYPVRNGEILLGMLLTFLDLQKAVLECPGLLSEVGKQALEGIIERETTCLRTCRDLFAADKRREELFAAGYWLARTEIYKKLGHSLLFIHD</sequence>
<dbReference type="AlphaFoldDB" id="A0A5N6SP04"/>
<evidence type="ECO:0000256" key="1">
    <source>
        <dbReference type="SAM" id="Phobius"/>
    </source>
</evidence>